<reference evidence="1 2" key="1">
    <citation type="journal article" date="2012" name="J. Bacteriol.">
        <title>Draft Genome Sequence of Mesorhizobium alhagi CCNWXJ12-2T, a Novel Salt-Resistant Species Isolated from the Desert of Northwestern China.</title>
        <authorList>
            <person name="Zhou M."/>
            <person name="Chen W."/>
            <person name="Chen H."/>
            <person name="Wei G."/>
        </authorList>
    </citation>
    <scope>NUCLEOTIDE SEQUENCE [LARGE SCALE GENOMIC DNA]</scope>
    <source>
        <strain evidence="1 2">CCNWXJ12-2</strain>
    </source>
</reference>
<gene>
    <name evidence="1" type="ORF">MAXJ12_19153</name>
</gene>
<proteinExistence type="predicted"/>
<dbReference type="Proteomes" id="UP000003250">
    <property type="component" value="Unassembled WGS sequence"/>
</dbReference>
<feature type="non-terminal residue" evidence="1">
    <location>
        <position position="1"/>
    </location>
</feature>
<dbReference type="EMBL" id="AHAM01000157">
    <property type="protein sequence ID" value="EHK55603.1"/>
    <property type="molecule type" value="Genomic_DNA"/>
</dbReference>
<evidence type="ECO:0000313" key="1">
    <source>
        <dbReference type="EMBL" id="EHK55603.1"/>
    </source>
</evidence>
<sequence>RHRKCRAIAITQLLVALKQTAVDEDAMSIRFEEVPRSGYGSGGA</sequence>
<keyword evidence="2" id="KW-1185">Reference proteome</keyword>
<evidence type="ECO:0000313" key="2">
    <source>
        <dbReference type="Proteomes" id="UP000003250"/>
    </source>
</evidence>
<organism evidence="1 2">
    <name type="scientific">Mesorhizobium alhagi CCNWXJ12-2</name>
    <dbReference type="NCBI Taxonomy" id="1107882"/>
    <lineage>
        <taxon>Bacteria</taxon>
        <taxon>Pseudomonadati</taxon>
        <taxon>Pseudomonadota</taxon>
        <taxon>Alphaproteobacteria</taxon>
        <taxon>Hyphomicrobiales</taxon>
        <taxon>Phyllobacteriaceae</taxon>
        <taxon>Allomesorhizobium</taxon>
    </lineage>
</organism>
<protein>
    <submittedName>
        <fullName evidence="1">Uncharacterized protein</fullName>
    </submittedName>
</protein>
<accession>H0HUI9</accession>
<dbReference type="AlphaFoldDB" id="H0HUI9"/>
<name>H0HUI9_9HYPH</name>